<evidence type="ECO:0000256" key="1">
    <source>
        <dbReference type="SAM" id="Phobius"/>
    </source>
</evidence>
<protein>
    <submittedName>
        <fullName evidence="4">PAS domain-containing protein</fullName>
    </submittedName>
</protein>
<dbReference type="InterPro" id="IPR037522">
    <property type="entry name" value="HD_GYP_dom"/>
</dbReference>
<dbReference type="Proteomes" id="UP000522333">
    <property type="component" value="Unassembled WGS sequence"/>
</dbReference>
<dbReference type="CDD" id="cd00130">
    <property type="entry name" value="PAS"/>
    <property type="match status" value="1"/>
</dbReference>
<feature type="domain" description="PAC" evidence="2">
    <location>
        <begin position="439"/>
        <end position="494"/>
    </location>
</feature>
<dbReference type="Pfam" id="PF13487">
    <property type="entry name" value="HD_5"/>
    <property type="match status" value="1"/>
</dbReference>
<name>A0A848CI51_9BACT</name>
<dbReference type="InterPro" id="IPR003607">
    <property type="entry name" value="HD/PDEase_dom"/>
</dbReference>
<dbReference type="SUPFAM" id="SSF55785">
    <property type="entry name" value="PYP-like sensor domain (PAS domain)"/>
    <property type="match status" value="1"/>
</dbReference>
<feature type="transmembrane region" description="Helical" evidence="1">
    <location>
        <begin position="325"/>
        <end position="349"/>
    </location>
</feature>
<sequence length="689" mass="76464">MRNPERVSLRPLLGGLILLLALTVIGATRFNSAEQREILDRTGSQLSAYTSTAAAMVTVWTGVQRDAVAEMARYDMLRLLAAEIAETDLPVALLRELGETPWTEQEHGRHSGLDARDRQALRDISPHATLIYRKFVEFISRHDFTGAALLDRTLEPVMLVGQGWQADTRTLLKQRRSKGALSGAGMLPVRLQGERLLVDFYCPVTAPGYVSADDSPQGILLVTCDIGKLLGGVGQSSELGYMSLLLEAGGDLVQAIGMGERPSLNLVTLPAGFGQDMTPRDMVLPAISGTMDCLVVGQPVPGTSWYAAVACRADSVRQEQDDMAWRVWTMAGLLFLCLAGILVWFYWWLGIRRERGEVRELKDLYATMSRQRCLLDTVLRAMHSALALVDGDGRIVYANTEFARLARCQGEVLHLMQVRHLPDYLARSLERHVEFVWRTGTEFSDQEDMLVEGKLVHLNVQCLPFAAEDGASGTVVVVYRDITAHVEAEQRLATMLRQTVEAFTHAVEAVDPYLKGQSGLTGELAYHLAAWLGKDDPALESTLRTAASLSQVGMIHLPHELLTKAGPLTPEERLLMEKHVDYAVEALRGIDFGLPVLQTIEQMHERMDGSGYPRKLQGEAICLQARILAVANTFCALMRPRSYRRRHDEPAALAILRERPFKYDQQVVDALAAFLQSAQGKEFVRILQQ</sequence>
<evidence type="ECO:0000259" key="2">
    <source>
        <dbReference type="PROSITE" id="PS50113"/>
    </source>
</evidence>
<feature type="domain" description="HD-GYP" evidence="3">
    <location>
        <begin position="492"/>
        <end position="687"/>
    </location>
</feature>
<dbReference type="EMBL" id="JABAFY010000076">
    <property type="protein sequence ID" value="NME53174.1"/>
    <property type="molecule type" value="Genomic_DNA"/>
</dbReference>
<dbReference type="PANTHER" id="PTHR43155:SF2">
    <property type="entry name" value="CYCLIC DI-GMP PHOSPHODIESTERASE PA4108"/>
    <property type="match status" value="1"/>
</dbReference>
<keyword evidence="1" id="KW-0812">Transmembrane</keyword>
<dbReference type="PANTHER" id="PTHR43155">
    <property type="entry name" value="CYCLIC DI-GMP PHOSPHODIESTERASE PA4108-RELATED"/>
    <property type="match status" value="1"/>
</dbReference>
<evidence type="ECO:0000313" key="5">
    <source>
        <dbReference type="Proteomes" id="UP000522333"/>
    </source>
</evidence>
<keyword evidence="1" id="KW-1133">Transmembrane helix</keyword>
<dbReference type="InterPro" id="IPR035965">
    <property type="entry name" value="PAS-like_dom_sf"/>
</dbReference>
<keyword evidence="1" id="KW-0472">Membrane</keyword>
<dbReference type="RefSeq" id="WP_168936463.1">
    <property type="nucleotide sequence ID" value="NZ_JABAFY010000076.1"/>
</dbReference>
<dbReference type="PROSITE" id="PS50113">
    <property type="entry name" value="PAC"/>
    <property type="match status" value="1"/>
</dbReference>
<dbReference type="Gene3D" id="3.30.450.20">
    <property type="entry name" value="PAS domain"/>
    <property type="match status" value="1"/>
</dbReference>
<dbReference type="SUPFAM" id="SSF109604">
    <property type="entry name" value="HD-domain/PDEase-like"/>
    <property type="match status" value="1"/>
</dbReference>
<accession>A0A848CI51</accession>
<dbReference type="AlphaFoldDB" id="A0A848CI51"/>
<gene>
    <name evidence="4" type="ORF">HF854_11775</name>
</gene>
<dbReference type="PROSITE" id="PS51832">
    <property type="entry name" value="HD_GYP"/>
    <property type="match status" value="1"/>
</dbReference>
<proteinExistence type="predicted"/>
<dbReference type="Pfam" id="PF08448">
    <property type="entry name" value="PAS_4"/>
    <property type="match status" value="1"/>
</dbReference>
<dbReference type="CDD" id="cd00077">
    <property type="entry name" value="HDc"/>
    <property type="match status" value="1"/>
</dbReference>
<organism evidence="4 5">
    <name type="scientific">Desulfovibrio piger</name>
    <dbReference type="NCBI Taxonomy" id="901"/>
    <lineage>
        <taxon>Bacteria</taxon>
        <taxon>Pseudomonadati</taxon>
        <taxon>Thermodesulfobacteriota</taxon>
        <taxon>Desulfovibrionia</taxon>
        <taxon>Desulfovibrionales</taxon>
        <taxon>Desulfovibrionaceae</taxon>
        <taxon>Desulfovibrio</taxon>
    </lineage>
</organism>
<dbReference type="InterPro" id="IPR013656">
    <property type="entry name" value="PAS_4"/>
</dbReference>
<dbReference type="InterPro" id="IPR000700">
    <property type="entry name" value="PAS-assoc_C"/>
</dbReference>
<evidence type="ECO:0000259" key="3">
    <source>
        <dbReference type="PROSITE" id="PS51832"/>
    </source>
</evidence>
<evidence type="ECO:0000313" key="4">
    <source>
        <dbReference type="EMBL" id="NME53174.1"/>
    </source>
</evidence>
<reference evidence="4 5" key="1">
    <citation type="submission" date="2020-04" db="EMBL/GenBank/DDBJ databases">
        <authorList>
            <person name="Hitch T.C.A."/>
            <person name="Wylensek D."/>
            <person name="Clavel T."/>
        </authorList>
    </citation>
    <scope>NUCLEOTIDE SEQUENCE [LARGE SCALE GENOMIC DNA]</scope>
    <source>
        <strain evidence="4 5">PG-251-APC-1</strain>
    </source>
</reference>
<dbReference type="InterPro" id="IPR000014">
    <property type="entry name" value="PAS"/>
</dbReference>
<comment type="caution">
    <text evidence="4">The sequence shown here is derived from an EMBL/GenBank/DDBJ whole genome shotgun (WGS) entry which is preliminary data.</text>
</comment>
<dbReference type="Gene3D" id="1.10.3210.10">
    <property type="entry name" value="Hypothetical protein af1432"/>
    <property type="match status" value="1"/>
</dbReference>